<proteinExistence type="predicted"/>
<evidence type="ECO:0000256" key="1">
    <source>
        <dbReference type="SAM" id="Phobius"/>
    </source>
</evidence>
<dbReference type="RefSeq" id="WP_056964766.1">
    <property type="nucleotide sequence ID" value="NZ_AZEU01000259.1"/>
</dbReference>
<evidence type="ECO:0000313" key="2">
    <source>
        <dbReference type="EMBL" id="KRL41180.1"/>
    </source>
</evidence>
<dbReference type="OrthoDB" id="2267522at2"/>
<dbReference type="PATRIC" id="fig|1423769.4.peg.2399"/>
<sequence>MVNIKQLWWRRYRGLLLLVLIAATAWMALLANGKISSYQEGIQPKGYASRYAYQDEVNNYKQHPKDYSEPLKDFKSWQRQTAQIYQSPQESAKSMGLSKDETVLPAFSNGEVVDIVIIVAALLIGAFVAAWDHLSQFDRFIFGLGVKRQQYYWWRTSGLIGLATVATVITFGGYWTLLFANIPSDIVNLSGSTALAIFGYNWILTVMGILLGQLIGIVVSNPVAVGVTSVVSMILGYLGVQNLSTLAVQFKWIKGSFQLDMPLAGYWPIIIGAAVLVVGALFGGKRAYQQLSLDYPGWLRLHKALIPTTVVAVILIASGVMFFTEHGYWDNHTLMVQFVIAVIAGGVAFWHHRRMTTA</sequence>
<keyword evidence="1" id="KW-0472">Membrane</keyword>
<dbReference type="Proteomes" id="UP000051790">
    <property type="component" value="Unassembled WGS sequence"/>
</dbReference>
<protein>
    <submittedName>
        <fullName evidence="2">Uncharacterized protein</fullName>
    </submittedName>
</protein>
<feature type="transmembrane region" description="Helical" evidence="1">
    <location>
        <begin position="335"/>
        <end position="352"/>
    </location>
</feature>
<reference evidence="2 3" key="1">
    <citation type="journal article" date="2015" name="Genome Announc.">
        <title>Expanding the biotechnology potential of lactobacilli through comparative genomics of 213 strains and associated genera.</title>
        <authorList>
            <person name="Sun Z."/>
            <person name="Harris H.M."/>
            <person name="McCann A."/>
            <person name="Guo C."/>
            <person name="Argimon S."/>
            <person name="Zhang W."/>
            <person name="Yang X."/>
            <person name="Jeffery I.B."/>
            <person name="Cooney J.C."/>
            <person name="Kagawa T.F."/>
            <person name="Liu W."/>
            <person name="Song Y."/>
            <person name="Salvetti E."/>
            <person name="Wrobel A."/>
            <person name="Rasinkangas P."/>
            <person name="Parkhill J."/>
            <person name="Rea M.C."/>
            <person name="O'Sullivan O."/>
            <person name="Ritari J."/>
            <person name="Douillard F.P."/>
            <person name="Paul Ross R."/>
            <person name="Yang R."/>
            <person name="Briner A.E."/>
            <person name="Felis G.E."/>
            <person name="de Vos W.M."/>
            <person name="Barrangou R."/>
            <person name="Klaenhammer T.R."/>
            <person name="Caufield P.W."/>
            <person name="Cui Y."/>
            <person name="Zhang H."/>
            <person name="O'Toole P.W."/>
        </authorList>
    </citation>
    <scope>NUCLEOTIDE SEQUENCE [LARGE SCALE GENOMIC DNA]</scope>
    <source>
        <strain evidence="2 3">DSM 13343</strain>
    </source>
</reference>
<feature type="transmembrane region" description="Helical" evidence="1">
    <location>
        <begin position="189"/>
        <end position="211"/>
    </location>
</feature>
<comment type="caution">
    <text evidence="2">The sequence shown here is derived from an EMBL/GenBank/DDBJ whole genome shotgun (WGS) entry which is preliminary data.</text>
</comment>
<dbReference type="EMBL" id="AZEU01000259">
    <property type="protein sequence ID" value="KRL41180.1"/>
    <property type="molecule type" value="Genomic_DNA"/>
</dbReference>
<dbReference type="AlphaFoldDB" id="A0A0R1QA26"/>
<organism evidence="2 3">
    <name type="scientific">Lacticaseibacillus manihotivorans DSM 13343 = JCM 12514</name>
    <dbReference type="NCBI Taxonomy" id="1423769"/>
    <lineage>
        <taxon>Bacteria</taxon>
        <taxon>Bacillati</taxon>
        <taxon>Bacillota</taxon>
        <taxon>Bacilli</taxon>
        <taxon>Lactobacillales</taxon>
        <taxon>Lactobacillaceae</taxon>
        <taxon>Lacticaseibacillus</taxon>
    </lineage>
</organism>
<feature type="transmembrane region" description="Helical" evidence="1">
    <location>
        <begin position="264"/>
        <end position="283"/>
    </location>
</feature>
<feature type="transmembrane region" description="Helical" evidence="1">
    <location>
        <begin position="112"/>
        <end position="131"/>
    </location>
</feature>
<keyword evidence="1" id="KW-1133">Transmembrane helix</keyword>
<gene>
    <name evidence="2" type="ORF">FD01_GL002224</name>
</gene>
<feature type="transmembrane region" description="Helical" evidence="1">
    <location>
        <begin position="152"/>
        <end position="177"/>
    </location>
</feature>
<evidence type="ECO:0000313" key="3">
    <source>
        <dbReference type="Proteomes" id="UP000051790"/>
    </source>
</evidence>
<name>A0A0R1QA26_9LACO</name>
<keyword evidence="3" id="KW-1185">Reference proteome</keyword>
<keyword evidence="1" id="KW-0812">Transmembrane</keyword>
<feature type="transmembrane region" description="Helical" evidence="1">
    <location>
        <begin position="223"/>
        <end position="244"/>
    </location>
</feature>
<feature type="transmembrane region" description="Helical" evidence="1">
    <location>
        <begin position="304"/>
        <end position="323"/>
    </location>
</feature>
<accession>A0A0R1QA26</accession>